<dbReference type="InterPro" id="IPR050601">
    <property type="entry name" value="CPA3_antiporter_subunitC"/>
</dbReference>
<evidence type="ECO:0000256" key="7">
    <source>
        <dbReference type="SAM" id="Phobius"/>
    </source>
</evidence>
<keyword evidence="5 7" id="KW-1133">Transmembrane helix</keyword>
<dbReference type="STRING" id="1855383.SAMN05216548_11182"/>
<dbReference type="InterPro" id="IPR039428">
    <property type="entry name" value="NUOK/Mnh_C1-like"/>
</dbReference>
<dbReference type="AlphaFoldDB" id="A0A1H9LGC0"/>
<name>A0A1H9LGC0_9HYPH</name>
<comment type="similarity">
    <text evidence="2">Belongs to the CPA3 antiporters (TC 2.A.63) subunit C family.</text>
</comment>
<accession>A0A1H9LGC0</accession>
<dbReference type="EMBL" id="FOFG01000011">
    <property type="protein sequence ID" value="SER10247.1"/>
    <property type="molecule type" value="Genomic_DNA"/>
</dbReference>
<protein>
    <submittedName>
        <fullName evidence="8">Multicomponent Na+:H+ antiporter subunit C</fullName>
    </submittedName>
</protein>
<keyword evidence="6 7" id="KW-0472">Membrane</keyword>
<evidence type="ECO:0000256" key="4">
    <source>
        <dbReference type="ARBA" id="ARBA00022692"/>
    </source>
</evidence>
<gene>
    <name evidence="8" type="ORF">SAMN05216548_11182</name>
</gene>
<sequence>MSILPYLVAGWLFLVGLYGIVTSRNYVHAIGCLTVIQSSTYVLLLSVGYRSGLGAPIFSDHPPGPAADPVLQALVLTDIVVGAAVSALLLSLALQLQKKRGSINPDDLQPARD</sequence>
<dbReference type="GO" id="GO:0005886">
    <property type="term" value="C:plasma membrane"/>
    <property type="evidence" value="ECO:0007669"/>
    <property type="project" value="UniProtKB-SubCell"/>
</dbReference>
<comment type="subcellular location">
    <subcellularLocation>
        <location evidence="1">Cell membrane</location>
        <topology evidence="1">Multi-pass membrane protein</topology>
    </subcellularLocation>
</comment>
<evidence type="ECO:0000256" key="5">
    <source>
        <dbReference type="ARBA" id="ARBA00022989"/>
    </source>
</evidence>
<dbReference type="Proteomes" id="UP000199647">
    <property type="component" value="Unassembled WGS sequence"/>
</dbReference>
<dbReference type="Gene3D" id="1.10.287.3510">
    <property type="match status" value="1"/>
</dbReference>
<dbReference type="PANTHER" id="PTHR34583:SF2">
    <property type="entry name" value="ANTIPORTER SUBUNIT MNHC2-RELATED"/>
    <property type="match status" value="1"/>
</dbReference>
<evidence type="ECO:0000256" key="2">
    <source>
        <dbReference type="ARBA" id="ARBA00010388"/>
    </source>
</evidence>
<dbReference type="PANTHER" id="PTHR34583">
    <property type="entry name" value="ANTIPORTER SUBUNIT MNHC2-RELATED"/>
    <property type="match status" value="1"/>
</dbReference>
<proteinExistence type="inferred from homology"/>
<evidence type="ECO:0000313" key="9">
    <source>
        <dbReference type="Proteomes" id="UP000199647"/>
    </source>
</evidence>
<keyword evidence="9" id="KW-1185">Reference proteome</keyword>
<evidence type="ECO:0000256" key="1">
    <source>
        <dbReference type="ARBA" id="ARBA00004651"/>
    </source>
</evidence>
<feature type="transmembrane region" description="Helical" evidence="7">
    <location>
        <begin position="29"/>
        <end position="49"/>
    </location>
</feature>
<keyword evidence="4 7" id="KW-0812">Transmembrane</keyword>
<keyword evidence="3" id="KW-1003">Cell membrane</keyword>
<dbReference type="OrthoDB" id="7994045at2"/>
<evidence type="ECO:0000256" key="6">
    <source>
        <dbReference type="ARBA" id="ARBA00023136"/>
    </source>
</evidence>
<feature type="transmembrane region" description="Helical" evidence="7">
    <location>
        <begin position="6"/>
        <end position="22"/>
    </location>
</feature>
<feature type="transmembrane region" description="Helical" evidence="7">
    <location>
        <begin position="69"/>
        <end position="94"/>
    </location>
</feature>
<reference evidence="8 9" key="1">
    <citation type="submission" date="2016-10" db="EMBL/GenBank/DDBJ databases">
        <authorList>
            <person name="de Groot N.N."/>
        </authorList>
    </citation>
    <scope>NUCLEOTIDE SEQUENCE [LARGE SCALE GENOMIC DNA]</scope>
    <source>
        <strain evidence="8 9">A52C2</strain>
    </source>
</reference>
<dbReference type="Pfam" id="PF00420">
    <property type="entry name" value="Oxidored_q2"/>
    <property type="match status" value="1"/>
</dbReference>
<evidence type="ECO:0000313" key="8">
    <source>
        <dbReference type="EMBL" id="SER10247.1"/>
    </source>
</evidence>
<evidence type="ECO:0000256" key="3">
    <source>
        <dbReference type="ARBA" id="ARBA00022475"/>
    </source>
</evidence>
<dbReference type="RefSeq" id="WP_092497778.1">
    <property type="nucleotide sequence ID" value="NZ_FOFG01000011.1"/>
</dbReference>
<organism evidence="8 9">
    <name type="scientific">Faunimonas pinastri</name>
    <dbReference type="NCBI Taxonomy" id="1855383"/>
    <lineage>
        <taxon>Bacteria</taxon>
        <taxon>Pseudomonadati</taxon>
        <taxon>Pseudomonadota</taxon>
        <taxon>Alphaproteobacteria</taxon>
        <taxon>Hyphomicrobiales</taxon>
        <taxon>Afifellaceae</taxon>
        <taxon>Faunimonas</taxon>
    </lineage>
</organism>